<dbReference type="InterPro" id="IPR002784">
    <property type="entry name" value="Ribosomal_eL14_dom"/>
</dbReference>
<feature type="region of interest" description="Disordered" evidence="12">
    <location>
        <begin position="1"/>
        <end position="28"/>
    </location>
</feature>
<protein>
    <recommendedName>
        <fullName evidence="4">DNA (cytosine-5-)-methyltransferase</fullName>
        <ecNumber evidence="4">2.1.1.37</ecNumber>
    </recommendedName>
</protein>
<dbReference type="Pfam" id="PF00145">
    <property type="entry name" value="DNA_methylase"/>
    <property type="match status" value="2"/>
</dbReference>
<feature type="active site" evidence="11">
    <location>
        <position position="653"/>
    </location>
</feature>
<comment type="subcellular location">
    <subcellularLocation>
        <location evidence="2">Cytoplasm</location>
    </subcellularLocation>
</comment>
<dbReference type="PANTHER" id="PTHR10629">
    <property type="entry name" value="CYTOSINE-SPECIFIC METHYLTRANSFERASE"/>
    <property type="match status" value="1"/>
</dbReference>
<evidence type="ECO:0000256" key="5">
    <source>
        <dbReference type="ARBA" id="ARBA00022490"/>
    </source>
</evidence>
<dbReference type="GO" id="GO:0005737">
    <property type="term" value="C:cytoplasm"/>
    <property type="evidence" value="ECO:0007669"/>
    <property type="project" value="UniProtKB-SubCell"/>
</dbReference>
<keyword evidence="9" id="KW-0689">Ribosomal protein</keyword>
<evidence type="ECO:0000256" key="11">
    <source>
        <dbReference type="PROSITE-ProRule" id="PRU01016"/>
    </source>
</evidence>
<keyword evidence="8 11" id="KW-0949">S-adenosyl-L-methionine</keyword>
<evidence type="ECO:0000256" key="9">
    <source>
        <dbReference type="ARBA" id="ARBA00022980"/>
    </source>
</evidence>
<comment type="function">
    <text evidence="1">Component of the ribosome, a large ribonucleoprotein complex responsible for the synthesis of proteins in the cell. The small ribosomal subunit (SSU) binds messenger RNAs (mRNAs) and translates the encoded message by selecting cognate aminoacyl-transfer RNA (tRNA) molecules. The large subunit (LSU) contains the ribosomal catalytic site termed the peptidyl transferase center (PTC), which catalyzes the formation of peptide bonds, thereby polymerizing the amino acids delivered by tRNAs into a polypeptide chain. The nascent polypeptides leave the ribosome through a tunnel in the LSU and interact with protein factors that function in enzymatic processing, targeting, and the membrane insertion of nascent chains at the exit of the ribosomal tunnel.</text>
</comment>
<evidence type="ECO:0000256" key="12">
    <source>
        <dbReference type="SAM" id="MobiDB-lite"/>
    </source>
</evidence>
<dbReference type="SUPFAM" id="SSF53335">
    <property type="entry name" value="S-adenosyl-L-methionine-dependent methyltransferases"/>
    <property type="match status" value="1"/>
</dbReference>
<feature type="compositionally biased region" description="Polar residues" evidence="12">
    <location>
        <begin position="138"/>
        <end position="152"/>
    </location>
</feature>
<dbReference type="Pfam" id="PF01929">
    <property type="entry name" value="Ribosomal_L14e"/>
    <property type="match status" value="1"/>
</dbReference>
<feature type="region of interest" description="Disordered" evidence="12">
    <location>
        <begin position="111"/>
        <end position="162"/>
    </location>
</feature>
<comment type="caution">
    <text evidence="14">The sequence shown here is derived from an EMBL/GenBank/DDBJ whole genome shotgun (WGS) entry which is preliminary data.</text>
</comment>
<feature type="compositionally biased region" description="Polar residues" evidence="12">
    <location>
        <begin position="558"/>
        <end position="568"/>
    </location>
</feature>
<dbReference type="GO" id="GO:0003886">
    <property type="term" value="F:DNA (cytosine-5-)-methyltransferase activity"/>
    <property type="evidence" value="ECO:0007669"/>
    <property type="project" value="UniProtKB-EC"/>
</dbReference>
<dbReference type="Gene3D" id="3.90.120.10">
    <property type="entry name" value="DNA Methylase, subunit A, domain 2"/>
    <property type="match status" value="1"/>
</dbReference>
<gene>
    <name evidence="14" type="ORF">G7Y89_g7200</name>
</gene>
<feature type="domain" description="Large ribosomal subunit protein eL14" evidence="13">
    <location>
        <begin position="1019"/>
        <end position="1094"/>
    </location>
</feature>
<accession>A0A8H4W417</accession>
<dbReference type="EC" id="2.1.1.37" evidence="4"/>
<dbReference type="EMBL" id="JAAMPI010000495">
    <property type="protein sequence ID" value="KAF4630930.1"/>
    <property type="molecule type" value="Genomic_DNA"/>
</dbReference>
<dbReference type="SUPFAM" id="SSF50104">
    <property type="entry name" value="Translation proteins SH3-like domain"/>
    <property type="match status" value="1"/>
</dbReference>
<feature type="region of interest" description="Disordered" evidence="12">
    <location>
        <begin position="551"/>
        <end position="570"/>
    </location>
</feature>
<reference evidence="14 15" key="1">
    <citation type="submission" date="2020-03" db="EMBL/GenBank/DDBJ databases">
        <title>Draft Genome Sequence of Cudoniella acicularis.</title>
        <authorList>
            <person name="Buettner E."/>
            <person name="Kellner H."/>
        </authorList>
    </citation>
    <scope>NUCLEOTIDE SEQUENCE [LARGE SCALE GENOMIC DNA]</scope>
    <source>
        <strain evidence="14 15">DSM 108380</strain>
    </source>
</reference>
<dbReference type="CDD" id="cd23702">
    <property type="entry name" value="eL14"/>
    <property type="match status" value="1"/>
</dbReference>
<keyword evidence="6 11" id="KW-0489">Methyltransferase</keyword>
<name>A0A8H4W417_9HELO</name>
<organism evidence="14 15">
    <name type="scientific">Cudoniella acicularis</name>
    <dbReference type="NCBI Taxonomy" id="354080"/>
    <lineage>
        <taxon>Eukaryota</taxon>
        <taxon>Fungi</taxon>
        <taxon>Dikarya</taxon>
        <taxon>Ascomycota</taxon>
        <taxon>Pezizomycotina</taxon>
        <taxon>Leotiomycetes</taxon>
        <taxon>Helotiales</taxon>
        <taxon>Tricladiaceae</taxon>
        <taxon>Cudoniella</taxon>
    </lineage>
</organism>
<dbReference type="GO" id="GO:0006412">
    <property type="term" value="P:translation"/>
    <property type="evidence" value="ECO:0007669"/>
    <property type="project" value="InterPro"/>
</dbReference>
<dbReference type="AlphaFoldDB" id="A0A8H4W417"/>
<dbReference type="PROSITE" id="PS51679">
    <property type="entry name" value="SAM_MT_C5"/>
    <property type="match status" value="1"/>
</dbReference>
<feature type="compositionally biased region" description="Basic residues" evidence="12">
    <location>
        <begin position="453"/>
        <end position="463"/>
    </location>
</feature>
<keyword evidence="15" id="KW-1185">Reference proteome</keyword>
<keyword evidence="7 11" id="KW-0808">Transferase</keyword>
<keyword evidence="10" id="KW-0687">Ribonucleoprotein</keyword>
<evidence type="ECO:0000259" key="13">
    <source>
        <dbReference type="Pfam" id="PF01929"/>
    </source>
</evidence>
<evidence type="ECO:0000256" key="2">
    <source>
        <dbReference type="ARBA" id="ARBA00004496"/>
    </source>
</evidence>
<evidence type="ECO:0000256" key="1">
    <source>
        <dbReference type="ARBA" id="ARBA00004021"/>
    </source>
</evidence>
<dbReference type="InterPro" id="IPR001525">
    <property type="entry name" value="C5_MeTfrase"/>
</dbReference>
<comment type="similarity">
    <text evidence="11">Belongs to the class I-like SAM-binding methyltransferase superfamily. C5-methyltransferase family.</text>
</comment>
<feature type="region of interest" description="Disordered" evidence="12">
    <location>
        <begin position="444"/>
        <end position="484"/>
    </location>
</feature>
<comment type="similarity">
    <text evidence="3">Belongs to the eukaryotic ribosomal protein eL14 family.</text>
</comment>
<dbReference type="GO" id="GO:0005634">
    <property type="term" value="C:nucleus"/>
    <property type="evidence" value="ECO:0007669"/>
    <property type="project" value="TreeGrafter"/>
</dbReference>
<dbReference type="GO" id="GO:0005840">
    <property type="term" value="C:ribosome"/>
    <property type="evidence" value="ECO:0007669"/>
    <property type="project" value="UniProtKB-KW"/>
</dbReference>
<dbReference type="PANTHER" id="PTHR10629:SF52">
    <property type="entry name" value="DNA (CYTOSINE-5)-METHYLTRANSFERASE 1"/>
    <property type="match status" value="1"/>
</dbReference>
<dbReference type="Gene3D" id="2.30.30.30">
    <property type="match status" value="1"/>
</dbReference>
<dbReference type="PRINTS" id="PR00105">
    <property type="entry name" value="C5METTRFRASE"/>
</dbReference>
<evidence type="ECO:0000313" key="14">
    <source>
        <dbReference type="EMBL" id="KAF4630930.1"/>
    </source>
</evidence>
<feature type="compositionally biased region" description="Basic and acidic residues" evidence="12">
    <location>
        <begin position="474"/>
        <end position="484"/>
    </location>
</feature>
<dbReference type="InterPro" id="IPR029063">
    <property type="entry name" value="SAM-dependent_MTases_sf"/>
</dbReference>
<dbReference type="InterPro" id="IPR008991">
    <property type="entry name" value="Translation_prot_SH3-like_sf"/>
</dbReference>
<proteinExistence type="inferred from homology"/>
<dbReference type="Proteomes" id="UP000566819">
    <property type="component" value="Unassembled WGS sequence"/>
</dbReference>
<evidence type="ECO:0000256" key="3">
    <source>
        <dbReference type="ARBA" id="ARBA00006592"/>
    </source>
</evidence>
<evidence type="ECO:0000256" key="8">
    <source>
        <dbReference type="ARBA" id="ARBA00022691"/>
    </source>
</evidence>
<dbReference type="GO" id="GO:1990904">
    <property type="term" value="C:ribonucleoprotein complex"/>
    <property type="evidence" value="ECO:0007669"/>
    <property type="project" value="UniProtKB-KW"/>
</dbReference>
<dbReference type="FunFam" id="2.30.30.30:FF:000030">
    <property type="entry name" value="60S ribosomal protein L14"/>
    <property type="match status" value="1"/>
</dbReference>
<dbReference type="Gene3D" id="6.10.250.2270">
    <property type="match status" value="1"/>
</dbReference>
<dbReference type="GO" id="GO:0032259">
    <property type="term" value="P:methylation"/>
    <property type="evidence" value="ECO:0007669"/>
    <property type="project" value="UniProtKB-KW"/>
</dbReference>
<keyword evidence="5" id="KW-0963">Cytoplasm</keyword>
<dbReference type="InterPro" id="IPR050390">
    <property type="entry name" value="C5-Methyltransferase"/>
</dbReference>
<evidence type="ECO:0000256" key="6">
    <source>
        <dbReference type="ARBA" id="ARBA00022603"/>
    </source>
</evidence>
<dbReference type="Gene3D" id="3.40.50.150">
    <property type="entry name" value="Vaccinia Virus protein VP39"/>
    <property type="match status" value="1"/>
</dbReference>
<evidence type="ECO:0000256" key="7">
    <source>
        <dbReference type="ARBA" id="ARBA00022679"/>
    </source>
</evidence>
<dbReference type="InterPro" id="IPR014722">
    <property type="entry name" value="Rib_uL2_dom2"/>
</dbReference>
<dbReference type="OrthoDB" id="414133at2759"/>
<dbReference type="GO" id="GO:0003677">
    <property type="term" value="F:DNA binding"/>
    <property type="evidence" value="ECO:0007669"/>
    <property type="project" value="TreeGrafter"/>
</dbReference>
<dbReference type="GO" id="GO:0003735">
    <property type="term" value="F:structural constituent of ribosome"/>
    <property type="evidence" value="ECO:0007669"/>
    <property type="project" value="InterPro"/>
</dbReference>
<evidence type="ECO:0000256" key="4">
    <source>
        <dbReference type="ARBA" id="ARBA00011975"/>
    </source>
</evidence>
<sequence length="1108" mass="123475">MAHRRPTEAFHGQDGPSDSGLGGGDDLEVLEDFSTRSTKVSIQSKFPLRTKPNMSTYSGFSRGNNAGSSNVEKPILFTIDHLNPPNNYRAAAQTPALKILQSIERGVSPLAATPITRAKPGDNSNPIEIGDVRDIDDTNSNETPPRGSSSRTYSHENDDGINSDYEDEVYEIEDPQSFPHFIGHQAARGESVIDLEDLEIIGDESDDEIELVGARALHPGIAPIYLNDIYEEEVPQRAARHRASRAPKYQQRNPPVALPLVSLESYNFDKYRLAPRKTVELNDGSFLRITHIIHNLETDDFILRGEQLKRLKDVDNMLPRQLNELCICYEVDLDDPRPRQTQGAIEVPLSEVVKLRKLRLSNHTFPQQRWLNLSDWGDKASAFDGGELTARWRYTCVYPCAADRHKNVYRERMMERLRASDVLDPIEEDVLRIDWRGTTVSGGAYLPQDRPRARSLPRGRVRIPKSLDGTNSPKRKEPADLNNHDDVVCSSKRFRPNNQYGVEDTRRKLSCIRLDGKKNDVVDLTMTENPLGHFPPTPLTINPFVSNHSTPPPAGSIRSKSISPQAQKTRLPGQKLTVGDCFCGAGGTTRGACMAGLRVLWGFDFDITAMETWQANFPLARGFCIAADEFVNLGKDGHLGSLKVDILHLSPPCQFFSPAHTTAGPNDEMNTASLFAVEELLKLVKPRAVTLEQTFGLLHKRFRLYFCALIKMFTSLNYSVTWAAKPFQEWGLPQRRYRLIILASCPGEPLLTMPPPKYAKSPPPGSFLKPFKTVNQAISRIPRDALDHNVDAARYALHAYKTPYDGNAILPRAMTCNGGNNYHPSGEREFTLREFARLQGFPDSHSFKGKGVTAIKKQIGNAVPSVVAKVLFESVKRDLDDADGIVEPTIAGSNEVGKGAKEKIRICKIECHPLARYSYPGEGATEGSSLANPSTSMILEFPLLRQFPFNDNTLDISPKSITMGDAEIKASSWRLVEVGRVVLIHGGPSDGKLATIVEIIDHKRALIDGPATDTKIAVPRQAISLSQLILTPLILEKLPRAARTGIIKAAWEKAGIEAKWQESAWAKKRIQKERRRALTDFERFKVLRLRKQARFEVRKSLAKVKASA</sequence>
<evidence type="ECO:0000256" key="10">
    <source>
        <dbReference type="ARBA" id="ARBA00023274"/>
    </source>
</evidence>
<evidence type="ECO:0000313" key="15">
    <source>
        <dbReference type="Proteomes" id="UP000566819"/>
    </source>
</evidence>
<dbReference type="GO" id="GO:0044027">
    <property type="term" value="P:negative regulation of gene expression via chromosomal CpG island methylation"/>
    <property type="evidence" value="ECO:0007669"/>
    <property type="project" value="TreeGrafter"/>
</dbReference>